<dbReference type="AlphaFoldDB" id="A0A0V0GR12"/>
<dbReference type="EMBL" id="GEDG01032602">
    <property type="protein sequence ID" value="JAP10724.1"/>
    <property type="molecule type" value="Transcribed_RNA"/>
</dbReference>
<name>A0A0V0GR12_SOLCH</name>
<organism evidence="1">
    <name type="scientific">Solanum chacoense</name>
    <name type="common">Chaco potato</name>
    <dbReference type="NCBI Taxonomy" id="4108"/>
    <lineage>
        <taxon>Eukaryota</taxon>
        <taxon>Viridiplantae</taxon>
        <taxon>Streptophyta</taxon>
        <taxon>Embryophyta</taxon>
        <taxon>Tracheophyta</taxon>
        <taxon>Spermatophyta</taxon>
        <taxon>Magnoliopsida</taxon>
        <taxon>eudicotyledons</taxon>
        <taxon>Gunneridae</taxon>
        <taxon>Pentapetalae</taxon>
        <taxon>asterids</taxon>
        <taxon>lamiids</taxon>
        <taxon>Solanales</taxon>
        <taxon>Solanaceae</taxon>
        <taxon>Solanoideae</taxon>
        <taxon>Solaneae</taxon>
        <taxon>Solanum</taxon>
    </lineage>
</organism>
<proteinExistence type="predicted"/>
<sequence>MCWQKKFYMNLGRRNQLAGSCIDFQAFTSAQETLGTQQKEVNPTQVIRTTKVAELTFLLFCDNRVKENHINYQNEWIRAGFKK</sequence>
<reference evidence="1" key="1">
    <citation type="submission" date="2015-12" db="EMBL/GenBank/DDBJ databases">
        <title>Gene expression during late stages of embryo sac development: a critical building block for successful pollen-pistil interactions.</title>
        <authorList>
            <person name="Liu Y."/>
            <person name="Joly V."/>
            <person name="Sabar M."/>
            <person name="Matton D.P."/>
        </authorList>
    </citation>
    <scope>NUCLEOTIDE SEQUENCE</scope>
</reference>
<accession>A0A0V0GR12</accession>
<protein>
    <submittedName>
        <fullName evidence="1">Putative ovule protein</fullName>
    </submittedName>
</protein>
<evidence type="ECO:0000313" key="1">
    <source>
        <dbReference type="EMBL" id="JAP10724.1"/>
    </source>
</evidence>